<feature type="region of interest" description="Disordered" evidence="7">
    <location>
        <begin position="205"/>
        <end position="226"/>
    </location>
</feature>
<evidence type="ECO:0000256" key="2">
    <source>
        <dbReference type="ARBA" id="ARBA00010766"/>
    </source>
</evidence>
<organism evidence="9">
    <name type="scientific">Hellea balneolensis</name>
    <dbReference type="NCBI Taxonomy" id="287478"/>
    <lineage>
        <taxon>Bacteria</taxon>
        <taxon>Pseudomonadati</taxon>
        <taxon>Pseudomonadota</taxon>
        <taxon>Alphaproteobacteria</taxon>
        <taxon>Maricaulales</taxon>
        <taxon>Robiginitomaculaceae</taxon>
        <taxon>Hellea</taxon>
    </lineage>
</organism>
<dbReference type="InterPro" id="IPR012762">
    <property type="entry name" value="Ubiq_biosynth_COQ9"/>
</dbReference>
<evidence type="ECO:0000256" key="7">
    <source>
        <dbReference type="SAM" id="MobiDB-lite"/>
    </source>
</evidence>
<evidence type="ECO:0000256" key="3">
    <source>
        <dbReference type="ARBA" id="ARBA00022688"/>
    </source>
</evidence>
<reference evidence="9" key="1">
    <citation type="journal article" date="2020" name="mSystems">
        <title>Genome- and Community-Level Interaction Insights into Carbon Utilization and Element Cycling Functions of Hydrothermarchaeota in Hydrothermal Sediment.</title>
        <authorList>
            <person name="Zhou Z."/>
            <person name="Liu Y."/>
            <person name="Xu W."/>
            <person name="Pan J."/>
            <person name="Luo Z.H."/>
            <person name="Li M."/>
        </authorList>
    </citation>
    <scope>NUCLEOTIDE SEQUENCE [LARGE SCALE GENOMIC DNA]</scope>
    <source>
        <strain evidence="9">HyVt-485</strain>
    </source>
</reference>
<keyword evidence="3" id="KW-0831">Ubiquinone biosynthesis</keyword>
<keyword evidence="4" id="KW-0809">Transit peptide</keyword>
<evidence type="ECO:0000256" key="6">
    <source>
        <dbReference type="ARBA" id="ARBA00058104"/>
    </source>
</evidence>
<dbReference type="EMBL" id="DRMJ01000120">
    <property type="protein sequence ID" value="HHL42462.1"/>
    <property type="molecule type" value="Genomic_DNA"/>
</dbReference>
<comment type="similarity">
    <text evidence="2">Belongs to the COQ9 family.</text>
</comment>
<evidence type="ECO:0000256" key="4">
    <source>
        <dbReference type="ARBA" id="ARBA00022946"/>
    </source>
</evidence>
<comment type="caution">
    <text evidence="9">The sequence shown here is derived from an EMBL/GenBank/DDBJ whole genome shotgun (WGS) entry which is preliminary data.</text>
</comment>
<gene>
    <name evidence="9" type="ORF">ENJ42_02495</name>
</gene>
<dbReference type="GO" id="GO:0006744">
    <property type="term" value="P:ubiquinone biosynthetic process"/>
    <property type="evidence" value="ECO:0007669"/>
    <property type="project" value="UniProtKB-KW"/>
</dbReference>
<comment type="pathway">
    <text evidence="1">Cofactor biosynthesis; ubiquinone biosynthesis.</text>
</comment>
<dbReference type="NCBIfam" id="TIGR02396">
    <property type="entry name" value="diverge_rpsU"/>
    <property type="match status" value="1"/>
</dbReference>
<accession>A0A7C5QVJ7</accession>
<name>A0A7C5QVJ7_9PROT</name>
<dbReference type="Proteomes" id="UP000885830">
    <property type="component" value="Unassembled WGS sequence"/>
</dbReference>
<sequence length="226" mass="25595">MSRKTQTDLSHKARLDILEKALPLVPFEGWSSKTLRMAVKDAGLPKGAEELYFSGGPLELIEFWNEQMDAVVLANLAELDLPSMRIRDKVTAGVLARFYALGPHEEAARRAIARTALPDGLSLGPKILWKASDTIWRGIADTSTDFNYYTKRTTLSAVISTSLAAWLSDDEPEKEKARKFLDARIENVMQFEKAKFKVKNRVKNMPDPLSLLGQLRHGRKRRRRRS</sequence>
<evidence type="ECO:0000256" key="5">
    <source>
        <dbReference type="ARBA" id="ARBA00023121"/>
    </source>
</evidence>
<protein>
    <submittedName>
        <fullName evidence="9">COQ9 family protein</fullName>
    </submittedName>
</protein>
<dbReference type="GO" id="GO:0008289">
    <property type="term" value="F:lipid binding"/>
    <property type="evidence" value="ECO:0007669"/>
    <property type="project" value="UniProtKB-KW"/>
</dbReference>
<proteinExistence type="inferred from homology"/>
<feature type="compositionally biased region" description="Basic residues" evidence="7">
    <location>
        <begin position="216"/>
        <end position="226"/>
    </location>
</feature>
<feature type="domain" description="COQ9 C-terminal" evidence="8">
    <location>
        <begin position="125"/>
        <end position="192"/>
    </location>
</feature>
<evidence type="ECO:0000259" key="8">
    <source>
        <dbReference type="Pfam" id="PF08511"/>
    </source>
</evidence>
<dbReference type="PANTHER" id="PTHR21427:SF19">
    <property type="entry name" value="UBIQUINONE BIOSYNTHESIS PROTEIN COQ9, MITOCHONDRIAL"/>
    <property type="match status" value="1"/>
</dbReference>
<evidence type="ECO:0000256" key="1">
    <source>
        <dbReference type="ARBA" id="ARBA00004749"/>
    </source>
</evidence>
<evidence type="ECO:0000313" key="9">
    <source>
        <dbReference type="EMBL" id="HHL42462.1"/>
    </source>
</evidence>
<keyword evidence="5" id="KW-0446">Lipid-binding</keyword>
<dbReference type="PANTHER" id="PTHR21427">
    <property type="entry name" value="UBIQUINONE BIOSYNTHESIS PROTEIN COQ9, MITOCHONDRIAL"/>
    <property type="match status" value="1"/>
</dbReference>
<comment type="function">
    <text evidence="6">Membrane-associated protein that warps the membrane surface to access and bind aromatic isoprenes with high specificity, including ubiquinone (CoQ) isoprene intermediates and presents them directly to COQ7, therefore facilitating the COQ7-mediated hydroxylase step. Participates in the biosynthesis of coenzyme Q, also named ubiquinone, an essential lipid-soluble electron transporter for aerobic cellular respiration.</text>
</comment>
<dbReference type="InterPro" id="IPR013718">
    <property type="entry name" value="COQ9_C"/>
</dbReference>
<dbReference type="AlphaFoldDB" id="A0A7C5QVJ7"/>
<dbReference type="Gene3D" id="1.10.357.10">
    <property type="entry name" value="Tetracycline Repressor, domain 2"/>
    <property type="match status" value="1"/>
</dbReference>
<dbReference type="Pfam" id="PF08511">
    <property type="entry name" value="COQ9"/>
    <property type="match status" value="1"/>
</dbReference>